<evidence type="ECO:0000313" key="2">
    <source>
        <dbReference type="Proteomes" id="UP000766336"/>
    </source>
</evidence>
<gene>
    <name evidence="1" type="ORF">KHU32_15530</name>
</gene>
<keyword evidence="2" id="KW-1185">Reference proteome</keyword>
<accession>A0ABS5QFA8</accession>
<proteinExistence type="predicted"/>
<organism evidence="1 2">
    <name type="scientific">Roseococcus pinisoli</name>
    <dbReference type="NCBI Taxonomy" id="2835040"/>
    <lineage>
        <taxon>Bacteria</taxon>
        <taxon>Pseudomonadati</taxon>
        <taxon>Pseudomonadota</taxon>
        <taxon>Alphaproteobacteria</taxon>
        <taxon>Acetobacterales</taxon>
        <taxon>Roseomonadaceae</taxon>
        <taxon>Roseococcus</taxon>
    </lineage>
</organism>
<comment type="caution">
    <text evidence="1">The sequence shown here is derived from an EMBL/GenBank/DDBJ whole genome shotgun (WGS) entry which is preliminary data.</text>
</comment>
<reference evidence="1 2" key="1">
    <citation type="submission" date="2021-05" db="EMBL/GenBank/DDBJ databases">
        <title>Roseococcus sp. XZZS9, whole genome shotgun sequencing project.</title>
        <authorList>
            <person name="Zhao G."/>
            <person name="Shen L."/>
        </authorList>
    </citation>
    <scope>NUCLEOTIDE SEQUENCE [LARGE SCALE GENOMIC DNA]</scope>
    <source>
        <strain evidence="1 2">XZZS9</strain>
    </source>
</reference>
<dbReference type="EMBL" id="JAHCDA010000003">
    <property type="protein sequence ID" value="MBS7812361.1"/>
    <property type="molecule type" value="Genomic_DNA"/>
</dbReference>
<name>A0ABS5QFA8_9PROT</name>
<dbReference type="RefSeq" id="WP_213671069.1">
    <property type="nucleotide sequence ID" value="NZ_JAHCDA010000003.1"/>
</dbReference>
<dbReference type="Proteomes" id="UP000766336">
    <property type="component" value="Unassembled WGS sequence"/>
</dbReference>
<protein>
    <submittedName>
        <fullName evidence="1">Uncharacterized protein</fullName>
    </submittedName>
</protein>
<sequence>MTYFTRRTSLLLKDDDQPRDGIGRFAAKASGLVGGVISHFTTKERAASIEAGTHDLSRSSARSWQGAGLYFFPGEGPEKADFGEVKLTAEHAIKAPFVGTTTEVEAKVSKLKAKLVPPIFNLPGGLTVPGLDGQPLRLWNEEQTENAALREAWMAEGYDSLVETDAASGKALVVAIFNQTALGKVFRKSGGTS</sequence>
<evidence type="ECO:0000313" key="1">
    <source>
        <dbReference type="EMBL" id="MBS7812361.1"/>
    </source>
</evidence>